<keyword evidence="2" id="KW-1185">Reference proteome</keyword>
<dbReference type="EMBL" id="CM000207">
    <property type="protein sequence ID" value="EAN76262.1"/>
    <property type="molecule type" value="Genomic_DNA"/>
</dbReference>
<dbReference type="Proteomes" id="UP000008524">
    <property type="component" value="Chromosome 9"/>
</dbReference>
<dbReference type="RefSeq" id="XP_803425.1">
    <property type="nucleotide sequence ID" value="XM_798332.1"/>
</dbReference>
<proteinExistence type="predicted"/>
<accession>Q38G08</accession>
<dbReference type="InParanoid" id="Q38G08"/>
<dbReference type="KEGG" id="tbr:Tb09.160.0330"/>
<sequence>MWWMAWQRKTSSAQLRCCTFFMCLSFSQIATSAKLPLLRPWNVIINVLCLVDIRSLTLKLSHASATVEVVYVQRVCEIYRLGYDLTTVEE</sequence>
<evidence type="ECO:0000313" key="1">
    <source>
        <dbReference type="EMBL" id="EAN76262.1"/>
    </source>
</evidence>
<protein>
    <submittedName>
        <fullName evidence="1">Uncharacterized protein</fullName>
    </submittedName>
</protein>
<reference evidence="1 2" key="2">
    <citation type="journal article" date="2005" name="Science">
        <title>The genome of the African trypanosome Trypanosoma brucei.</title>
        <authorList>
            <person name="Berriman M."/>
            <person name="Ghedin E."/>
            <person name="Hertz-Fowler C."/>
            <person name="Blandin G."/>
            <person name="Renauld H."/>
            <person name="Bartholomeu D.C."/>
            <person name="Lennard N.J."/>
            <person name="Caler E."/>
            <person name="Hamlin N.E."/>
            <person name="Haas B."/>
            <person name="Bohme U."/>
            <person name="Hannick L."/>
            <person name="Aslett M.A."/>
            <person name="Shallom J."/>
            <person name="Marcello L."/>
            <person name="Hou L."/>
            <person name="Wickstead B."/>
            <person name="Alsmark U.C."/>
            <person name="Arrowsmith C."/>
            <person name="Atkin R.J."/>
            <person name="Barron A.J."/>
            <person name="Bringaud F."/>
            <person name="Brooks K."/>
            <person name="Carrington M."/>
            <person name="Cherevach I."/>
            <person name="Chillingworth T.J."/>
            <person name="Churcher C."/>
            <person name="Clark L.N."/>
            <person name="Corton C.H."/>
            <person name="Cronin A."/>
            <person name="Davies R.M."/>
            <person name="Doggett J."/>
            <person name="Djikeng A."/>
            <person name="Feldblyum T."/>
            <person name="Field M.C."/>
            <person name="Fraser A."/>
            <person name="Goodhead I."/>
            <person name="Hance Z."/>
            <person name="Harper D."/>
            <person name="Harris B.R."/>
            <person name="Hauser H."/>
            <person name="Hostetler J."/>
            <person name="Ivens A."/>
            <person name="Jagels K."/>
            <person name="Johnson D."/>
            <person name="Johnson J."/>
            <person name="Jones K."/>
            <person name="Kerhornou A.X."/>
            <person name="Koo H."/>
            <person name="Larke N."/>
            <person name="Landfear S."/>
            <person name="Larkin C."/>
            <person name="Leech V."/>
            <person name="Line A."/>
            <person name="Lord A."/>
            <person name="Macleod A."/>
            <person name="Mooney P.J."/>
            <person name="Moule S."/>
            <person name="Martin D.M."/>
            <person name="Morgan G.W."/>
            <person name="Mungall K."/>
            <person name="Norbertczak H."/>
            <person name="Ormond D."/>
            <person name="Pai G."/>
            <person name="Peacock C.S."/>
            <person name="Peterson J."/>
            <person name="Quail M.A."/>
            <person name="Rabbinowitsch E."/>
            <person name="Rajandream M.A."/>
            <person name="Reitter C."/>
            <person name="Salzberg S.L."/>
            <person name="Sanders M."/>
            <person name="Schobel S."/>
            <person name="Sharp S."/>
            <person name="Simmonds M."/>
            <person name="Simpson A.J."/>
            <person name="Tallon L."/>
            <person name="Turner C.M."/>
            <person name="Tait A."/>
            <person name="Tivey A.R."/>
            <person name="Van Aken S."/>
            <person name="Walker D."/>
            <person name="Wanless D."/>
            <person name="Wang S."/>
            <person name="White B."/>
            <person name="White O."/>
            <person name="Whitehead S."/>
            <person name="Woodward J."/>
            <person name="Wortman J."/>
            <person name="Adams M.D."/>
            <person name="Embley T.M."/>
            <person name="Gull K."/>
            <person name="Ullu E."/>
            <person name="Barry J.D."/>
            <person name="Fairlamb A.H."/>
            <person name="Opperdoes F."/>
            <person name="Barrell B.G."/>
            <person name="Donelson J.E."/>
            <person name="Hall N."/>
            <person name="Fraser C.M."/>
            <person name="Melville S.E."/>
            <person name="El-Sayed N.M."/>
        </authorList>
    </citation>
    <scope>NUCLEOTIDE SEQUENCE [LARGE SCALE GENOMIC DNA]</scope>
    <source>
        <strain evidence="1 2">927/4 GUTat10.1</strain>
    </source>
</reference>
<evidence type="ECO:0000313" key="2">
    <source>
        <dbReference type="Proteomes" id="UP000008524"/>
    </source>
</evidence>
<organism evidence="1 2">
    <name type="scientific">Trypanosoma brucei brucei (strain 927/4 GUTat10.1)</name>
    <dbReference type="NCBI Taxonomy" id="185431"/>
    <lineage>
        <taxon>Eukaryota</taxon>
        <taxon>Discoba</taxon>
        <taxon>Euglenozoa</taxon>
        <taxon>Kinetoplastea</taxon>
        <taxon>Metakinetoplastina</taxon>
        <taxon>Trypanosomatida</taxon>
        <taxon>Trypanosomatidae</taxon>
        <taxon>Trypanosoma</taxon>
    </lineage>
</organism>
<dbReference type="GeneID" id="3660287"/>
<dbReference type="PaxDb" id="5691-EAN76262"/>
<gene>
    <name evidence="1" type="ORF">Tb09.160.0330</name>
</gene>
<name>Q38G08_TRYB2</name>
<dbReference type="AlphaFoldDB" id="Q38G08"/>
<reference evidence="1 2" key="1">
    <citation type="journal article" date="2005" name="Science">
        <title>Comparative genomics of trypanosomatid parasitic protozoa.</title>
        <authorList>
            <person name="El-Sayed N.M."/>
            <person name="Myler P.J."/>
            <person name="Blandin G."/>
            <person name="Berriman M."/>
            <person name="Crabtree J."/>
            <person name="Aggarwal G."/>
            <person name="Caler E."/>
            <person name="Renauld H."/>
            <person name="Worthey E.A."/>
            <person name="Hertz-Fowler C."/>
            <person name="Ghedin E."/>
            <person name="Peacock C."/>
            <person name="Bartholomeu D.C."/>
            <person name="Haas B.J."/>
            <person name="Tran A.N."/>
            <person name="Wortman J.R."/>
            <person name="Alsmark U.C."/>
            <person name="Angiuoli S."/>
            <person name="Anupama A."/>
            <person name="Badger J."/>
            <person name="Bringaud F."/>
            <person name="Cadag E."/>
            <person name="Carlton J.M."/>
            <person name="Cerqueira G.C."/>
            <person name="Creasy T."/>
            <person name="Delcher A.L."/>
            <person name="Djikeng A."/>
            <person name="Embley T.M."/>
            <person name="Hauser C."/>
            <person name="Ivens A.C."/>
            <person name="Kummerfeld S.K."/>
            <person name="Pereira-Leal J.B."/>
            <person name="Nilsson D."/>
            <person name="Peterson J."/>
            <person name="Salzberg S.L."/>
            <person name="Shallom J."/>
            <person name="Silva J.C."/>
            <person name="Sundaram J."/>
            <person name="Westenberger S."/>
            <person name="White O."/>
            <person name="Melville S.E."/>
            <person name="Donelson J.E."/>
            <person name="Andersson B."/>
            <person name="Stuart K.D."/>
            <person name="Hall N."/>
        </authorList>
    </citation>
    <scope>NUCLEOTIDE SEQUENCE [LARGE SCALE GENOMIC DNA]</scope>
    <source>
        <strain evidence="1 2">927/4 GUTat10.1</strain>
    </source>
</reference>